<keyword evidence="2" id="KW-0418">Kinase</keyword>
<dbReference type="EMBL" id="FODD01000059">
    <property type="protein sequence ID" value="SEO94506.1"/>
    <property type="molecule type" value="Genomic_DNA"/>
</dbReference>
<evidence type="ECO:0000259" key="1">
    <source>
        <dbReference type="PROSITE" id="PS50011"/>
    </source>
</evidence>
<dbReference type="PROSITE" id="PS50011">
    <property type="entry name" value="PROTEIN_KINASE_DOM"/>
    <property type="match status" value="1"/>
</dbReference>
<dbReference type="RefSeq" id="WP_069461996.1">
    <property type="nucleotide sequence ID" value="NZ_FODD01000059.1"/>
</dbReference>
<dbReference type="Proteomes" id="UP000181951">
    <property type="component" value="Unassembled WGS sequence"/>
</dbReference>
<protein>
    <submittedName>
        <fullName evidence="2">Protein kinase domain-containing protein</fullName>
    </submittedName>
</protein>
<dbReference type="Gene3D" id="3.40.50.300">
    <property type="entry name" value="P-loop containing nucleotide triphosphate hydrolases"/>
    <property type="match status" value="2"/>
</dbReference>
<dbReference type="SUPFAM" id="SSF56112">
    <property type="entry name" value="Protein kinase-like (PK-like)"/>
    <property type="match status" value="1"/>
</dbReference>
<dbReference type="SMART" id="SM00220">
    <property type="entry name" value="S_TKc"/>
    <property type="match status" value="1"/>
</dbReference>
<sequence length="1214" mass="136626">MTTPSVGTLLLRNRYEITEGPHTGDGESQVWEAFSDGYTYLLKTWTYEGEQPDRVQRALWDQELRTLYKVASSPRSDDALVVLKDAGLDRDHQCFVMVLEAPGYRRVADALQHRARYPWLSNRGIAAREQLWSGLQRVATGLNLLHERQVLHRGVDLDSLFFDEDLGAESLRLGGFEWSVKLGRPVGTQPPAGWPVPPERTAGGVTAWRQDDDWFAFGILCARLLLDLERFTTNVPHERHARVLKTIDTAKHELTEAERKLLLDLVAADPLERLTAPYDIISRIQDITRALANPLRTQQEDVQYVLALDLRRPEFIEHLMESGLRDHLQLGPMGTFIPGDPVHRKEACEFVRQDLQKPSLYAVPGRPYFILVGGRLSLKITSYRGRDSTSSWQVADCRSAQSLVFSEGDDSFRELPHGRVFAYARDEVARDRTIAQNATSWEPVLPKIDRSAQISRELSRFHEFVRVSNQIELLLLDSQIFPYEVVRGPWVDAGVEWAVVKERARPEGHEVFEPFRVDLIDFLQKEVRGSDRSKVILSGARDGARLKLPPRDPQSDDDGNVWQVDAMDQTTEFITLSRPGLSKGRVKLEREGFLRSAGMPGQISLFRRRKTAIDALDQHGYLLRSLATPSHVRMDTGASELPVELPHERVDEPKRASIEDILRVRPIYTLQGPPGTGKTTLVAWLLREILTEDPVVQVLVTAQAHGAVDVLRAKVGEAFQNVPEADKPLQIRLRGPHKAGTALAEDGVEGVARQVLQRSISQLSAMRSLSKVQSTWLEDAKAMVGEINMMQEQGDLGRRSSDFVELVKRGANLTYCTTSAHDLVALAAGQAFDWSIVEEAGKAHAFDLALPLQAGHRWLLIGDHKQLDPYRYEDYQQGIEKLDPVAQTLSRLKARASDLLDQEWLDSWERRSQTDRDEFREYAKEWLRTFHRLYEYCAVATGTDRLVTDTEAKGASAGQLIGQHRMHPDIGQLISEAYYQRRLVNRTLDKKDEPVERVRHGFHTPHGIRDRAVVWLDVPWCHNDAATREVGPSSGQSPYTNPAEARALANFIRALGPDGGCQGKLAVLAPYSQQVSLLSQRLRGTPLPAGLQVQLGLKAEAIDGNRFPTHTVDSFQGNQADVVAVSLVRNNEEEIGRGLGFLDDPGRMNVLLSRAERLLVLVGSWDFFLHQLQAVPLADESQPLWSLKKIVTLLDEWFLDGKAVRISADIRENS</sequence>
<dbReference type="InterPro" id="IPR000719">
    <property type="entry name" value="Prot_kinase_dom"/>
</dbReference>
<dbReference type="CDD" id="cd18808">
    <property type="entry name" value="SF1_C_Upf1"/>
    <property type="match status" value="1"/>
</dbReference>
<dbReference type="SUPFAM" id="SSF52540">
    <property type="entry name" value="P-loop containing nucleoside triphosphate hydrolases"/>
    <property type="match status" value="1"/>
</dbReference>
<dbReference type="Pfam" id="PF13087">
    <property type="entry name" value="AAA_12"/>
    <property type="match status" value="1"/>
</dbReference>
<dbReference type="GO" id="GO:0005524">
    <property type="term" value="F:ATP binding"/>
    <property type="evidence" value="ECO:0007669"/>
    <property type="project" value="InterPro"/>
</dbReference>
<keyword evidence="3" id="KW-1185">Reference proteome</keyword>
<dbReference type="Pfam" id="PF13086">
    <property type="entry name" value="AAA_11"/>
    <property type="match status" value="1"/>
</dbReference>
<feature type="domain" description="Protein kinase" evidence="1">
    <location>
        <begin position="1"/>
        <end position="288"/>
    </location>
</feature>
<evidence type="ECO:0000313" key="3">
    <source>
        <dbReference type="Proteomes" id="UP000181951"/>
    </source>
</evidence>
<dbReference type="STRING" id="310780.SAMN05216267_10593"/>
<dbReference type="InterPro" id="IPR011009">
    <property type="entry name" value="Kinase-like_dom_sf"/>
</dbReference>
<dbReference type="InterPro" id="IPR041679">
    <property type="entry name" value="DNA2/NAM7-like_C"/>
</dbReference>
<dbReference type="GO" id="GO:0004672">
    <property type="term" value="F:protein kinase activity"/>
    <property type="evidence" value="ECO:0007669"/>
    <property type="project" value="InterPro"/>
</dbReference>
<dbReference type="InterPro" id="IPR041677">
    <property type="entry name" value="DNA2/NAM7_AAA_11"/>
</dbReference>
<dbReference type="AlphaFoldDB" id="A0A1H8TUI2"/>
<dbReference type="InterPro" id="IPR047187">
    <property type="entry name" value="SF1_C_Upf1"/>
</dbReference>
<dbReference type="PANTHER" id="PTHR10887:SF495">
    <property type="entry name" value="HELICASE SENATAXIN ISOFORM X1-RELATED"/>
    <property type="match status" value="1"/>
</dbReference>
<name>A0A1H8TUI2_9ACTN</name>
<evidence type="ECO:0000313" key="2">
    <source>
        <dbReference type="EMBL" id="SEO94506.1"/>
    </source>
</evidence>
<gene>
    <name evidence="2" type="ORF">SAMN05216267_10593</name>
</gene>
<dbReference type="InterPro" id="IPR045055">
    <property type="entry name" value="DNA2/NAM7-like"/>
</dbReference>
<dbReference type="InterPro" id="IPR027417">
    <property type="entry name" value="P-loop_NTPase"/>
</dbReference>
<dbReference type="PANTHER" id="PTHR10887">
    <property type="entry name" value="DNA2/NAM7 HELICASE FAMILY"/>
    <property type="match status" value="1"/>
</dbReference>
<dbReference type="GO" id="GO:0004386">
    <property type="term" value="F:helicase activity"/>
    <property type="evidence" value="ECO:0007669"/>
    <property type="project" value="InterPro"/>
</dbReference>
<dbReference type="Gene3D" id="1.10.510.10">
    <property type="entry name" value="Transferase(Phosphotransferase) domain 1"/>
    <property type="match status" value="1"/>
</dbReference>
<accession>A0A1H8TUI2</accession>
<reference evidence="2 3" key="1">
    <citation type="submission" date="2016-10" db="EMBL/GenBank/DDBJ databases">
        <authorList>
            <person name="de Groot N.N."/>
        </authorList>
    </citation>
    <scope>NUCLEOTIDE SEQUENCE [LARGE SCALE GENOMIC DNA]</scope>
    <source>
        <strain evidence="2 3">CGMCC 4.2026</strain>
    </source>
</reference>
<proteinExistence type="predicted"/>
<organism evidence="2 3">
    <name type="scientific">Actinacidiphila rubida</name>
    <dbReference type="NCBI Taxonomy" id="310780"/>
    <lineage>
        <taxon>Bacteria</taxon>
        <taxon>Bacillati</taxon>
        <taxon>Actinomycetota</taxon>
        <taxon>Actinomycetes</taxon>
        <taxon>Kitasatosporales</taxon>
        <taxon>Streptomycetaceae</taxon>
        <taxon>Actinacidiphila</taxon>
    </lineage>
</organism>
<keyword evidence="2" id="KW-0808">Transferase</keyword>
<dbReference type="OrthoDB" id="3197455at2"/>